<feature type="domain" description="Glutathionylspermidine synthase pre-ATP-grasp-like" evidence="6">
    <location>
        <begin position="13"/>
        <end position="383"/>
    </location>
</feature>
<evidence type="ECO:0000256" key="5">
    <source>
        <dbReference type="ARBA" id="ARBA00022842"/>
    </source>
</evidence>
<evidence type="ECO:0000256" key="4">
    <source>
        <dbReference type="ARBA" id="ARBA00022840"/>
    </source>
</evidence>
<accession>A0A0A7EJ80</accession>
<dbReference type="SUPFAM" id="SSF52440">
    <property type="entry name" value="PreATP-grasp domain"/>
    <property type="match status" value="1"/>
</dbReference>
<dbReference type="STRING" id="1348114.OM33_13640"/>
<dbReference type="InterPro" id="IPR016185">
    <property type="entry name" value="PreATP-grasp_dom_sf"/>
</dbReference>
<name>A0A0A7EJ80_9GAMM</name>
<evidence type="ECO:0000259" key="6">
    <source>
        <dbReference type="Pfam" id="PF03738"/>
    </source>
</evidence>
<proteinExistence type="predicted"/>
<organism evidence="7 8">
    <name type="scientific">Pseudoalteromonas piratica</name>
    <dbReference type="NCBI Taxonomy" id="1348114"/>
    <lineage>
        <taxon>Bacteria</taxon>
        <taxon>Pseudomonadati</taxon>
        <taxon>Pseudomonadota</taxon>
        <taxon>Gammaproteobacteria</taxon>
        <taxon>Alteromonadales</taxon>
        <taxon>Pseudoalteromonadaceae</taxon>
        <taxon>Pseudoalteromonas</taxon>
    </lineage>
</organism>
<dbReference type="Proteomes" id="UP000030341">
    <property type="component" value="Chromosome 1"/>
</dbReference>
<dbReference type="SUPFAM" id="SSF56059">
    <property type="entry name" value="Glutathione synthetase ATP-binding domain-like"/>
    <property type="match status" value="1"/>
</dbReference>
<reference evidence="7 8" key="1">
    <citation type="submission" date="2014-11" db="EMBL/GenBank/DDBJ databases">
        <title>Complete Genome Sequence of Pseudoalteromonas sp. Strain OCN003 Isolated from Kaneohe Bay, Oahu, Hawaii.</title>
        <authorList>
            <person name="Beurmann S."/>
            <person name="Videau P."/>
            <person name="Ushijima B."/>
            <person name="Smith A.M."/>
            <person name="Aeby G.S."/>
            <person name="Callahan S.M."/>
            <person name="Belcaid M."/>
        </authorList>
    </citation>
    <scope>NUCLEOTIDE SEQUENCE [LARGE SCALE GENOMIC DNA]</scope>
    <source>
        <strain evidence="7 8">OCN003</strain>
    </source>
</reference>
<evidence type="ECO:0000313" key="8">
    <source>
        <dbReference type="Proteomes" id="UP000030341"/>
    </source>
</evidence>
<dbReference type="AlphaFoldDB" id="A0A0A7EJ80"/>
<sequence length="385" mass="44560">MFRRSIPVRPDLKQQAEYFGFEFATIDGDVYWDESAYYQFTLAQIENDIEDPTNELEQMCLQAVDKVVNDDYWLKQFAIPEKFWSLITRSWQQKEPSLYGRMDFSYHGKGPAKLLEYNADTPTSIYEAAFFQWMWLEQQVDRAILPRQADQFNSIQERLIKRFSELNLKHQLSFCYSDGSTEDKGTVTYLQDCAYQAGIATARFPIEEIGVDDKGQLLDPEETPINHIFKLYPWEDLFKDAFSKHLNKTHTRFIEPEWKAILSNKALLPLLWQMFPNHPNLLPAYFANNVGDGLENGYVQKPIFGREGANITWHHPTKGRLHSEGCYGEEGYIVQALAPLPVFNGNHTLIGSWLVNHQSCGLTIREDDSPITQDSSRFIPHIILG</sequence>
<dbReference type="EMBL" id="CP009888">
    <property type="protein sequence ID" value="AIY66037.1"/>
    <property type="molecule type" value="Genomic_DNA"/>
</dbReference>
<keyword evidence="3" id="KW-0547">Nucleotide-binding</keyword>
<keyword evidence="5" id="KW-0460">Magnesium</keyword>
<evidence type="ECO:0000313" key="7">
    <source>
        <dbReference type="EMBL" id="AIY66037.1"/>
    </source>
</evidence>
<protein>
    <recommendedName>
        <fullName evidence="6">Glutathionylspermidine synthase pre-ATP-grasp-like domain-containing protein</fullName>
    </recommendedName>
</protein>
<dbReference type="OrthoDB" id="9765517at2"/>
<dbReference type="InterPro" id="IPR005494">
    <property type="entry name" value="GSPS_pre-ATP-grasp-like_dom"/>
</dbReference>
<keyword evidence="8" id="KW-1185">Reference proteome</keyword>
<dbReference type="eggNOG" id="COG0754">
    <property type="taxonomic scope" value="Bacteria"/>
</dbReference>
<evidence type="ECO:0000256" key="2">
    <source>
        <dbReference type="ARBA" id="ARBA00022723"/>
    </source>
</evidence>
<gene>
    <name evidence="7" type="ORF">OM33_13640</name>
</gene>
<keyword evidence="1" id="KW-0436">Ligase</keyword>
<dbReference type="RefSeq" id="WP_038642479.1">
    <property type="nucleotide sequence ID" value="NZ_CP009888.1"/>
</dbReference>
<dbReference type="Pfam" id="PF03738">
    <property type="entry name" value="GSP_synth"/>
    <property type="match status" value="1"/>
</dbReference>
<dbReference type="KEGG" id="pseo:OM33_13640"/>
<evidence type="ECO:0000256" key="3">
    <source>
        <dbReference type="ARBA" id="ARBA00022741"/>
    </source>
</evidence>
<evidence type="ECO:0000256" key="1">
    <source>
        <dbReference type="ARBA" id="ARBA00022598"/>
    </source>
</evidence>
<dbReference type="GO" id="GO:0046872">
    <property type="term" value="F:metal ion binding"/>
    <property type="evidence" value="ECO:0007669"/>
    <property type="project" value="UniProtKB-KW"/>
</dbReference>
<keyword evidence="4" id="KW-0067">ATP-binding</keyword>
<dbReference type="GO" id="GO:0016874">
    <property type="term" value="F:ligase activity"/>
    <property type="evidence" value="ECO:0007669"/>
    <property type="project" value="UniProtKB-KW"/>
</dbReference>
<dbReference type="HOGENOM" id="CLU_059175_0_0_6"/>
<dbReference type="Gene3D" id="3.30.1490.330">
    <property type="match status" value="1"/>
</dbReference>
<keyword evidence="2" id="KW-0479">Metal-binding</keyword>
<dbReference type="GO" id="GO:0005524">
    <property type="term" value="F:ATP binding"/>
    <property type="evidence" value="ECO:0007669"/>
    <property type="project" value="UniProtKB-KW"/>
</dbReference>